<dbReference type="PANTHER" id="PTHR43668">
    <property type="entry name" value="ALLANTOINASE"/>
    <property type="match status" value="1"/>
</dbReference>
<comment type="caution">
    <text evidence="7">The sequence shown here is derived from an EMBL/GenBank/DDBJ whole genome shotgun (WGS) entry which is preliminary data.</text>
</comment>
<evidence type="ECO:0000313" key="8">
    <source>
        <dbReference type="Proteomes" id="UP000030103"/>
    </source>
</evidence>
<proteinExistence type="inferred from homology"/>
<dbReference type="InterPro" id="IPR050138">
    <property type="entry name" value="DHOase/Allantoinase_Hydrolase"/>
</dbReference>
<accession>A0A0A2EBW3</accession>
<evidence type="ECO:0000256" key="2">
    <source>
        <dbReference type="ARBA" id="ARBA00002368"/>
    </source>
</evidence>
<dbReference type="SUPFAM" id="SSF51338">
    <property type="entry name" value="Composite domain of metallo-dependent hydrolases"/>
    <property type="match status" value="1"/>
</dbReference>
<dbReference type="EC" id="3.5.2.3" evidence="7"/>
<evidence type="ECO:0000256" key="1">
    <source>
        <dbReference type="ARBA" id="ARBA00001947"/>
    </source>
</evidence>
<dbReference type="SUPFAM" id="SSF51556">
    <property type="entry name" value="Metallo-dependent hydrolases"/>
    <property type="match status" value="1"/>
</dbReference>
<dbReference type="STRING" id="28115.HQ47_02050"/>
<dbReference type="CDD" id="cd01318">
    <property type="entry name" value="DHOase_IIb"/>
    <property type="match status" value="1"/>
</dbReference>
<reference evidence="7 8" key="1">
    <citation type="submission" date="2014-09" db="EMBL/GenBank/DDBJ databases">
        <title>Draft Genome Sequence of Porphyromonas macacae COT-192_OH2859.</title>
        <authorList>
            <person name="Wallis C."/>
            <person name="Deusch O."/>
            <person name="O'Flynn C."/>
            <person name="Davis I."/>
            <person name="Horsfall A."/>
            <person name="Kirkwood N."/>
            <person name="Harris S."/>
            <person name="Eisen J.A."/>
            <person name="Coil D.A."/>
            <person name="Darling A.E."/>
            <person name="Jospin G."/>
            <person name="Alexiev A."/>
        </authorList>
    </citation>
    <scope>NUCLEOTIDE SEQUENCE [LARGE SCALE GENOMIC DNA]</scope>
    <source>
        <strain evidence="8">COT-192 OH2859</strain>
    </source>
</reference>
<evidence type="ECO:0000256" key="5">
    <source>
        <dbReference type="ARBA" id="ARBA00022801"/>
    </source>
</evidence>
<name>A0A0A2EBW3_9PORP</name>
<dbReference type="NCBIfam" id="NF006688">
    <property type="entry name" value="PRK09236.1"/>
    <property type="match status" value="1"/>
</dbReference>
<comment type="similarity">
    <text evidence="3">Belongs to the metallo-dependent hydrolases superfamily. DHOase family. Class I DHOase subfamily.</text>
</comment>
<organism evidence="7 8">
    <name type="scientific">Porphyromonas macacae</name>
    <dbReference type="NCBI Taxonomy" id="28115"/>
    <lineage>
        <taxon>Bacteria</taxon>
        <taxon>Pseudomonadati</taxon>
        <taxon>Bacteroidota</taxon>
        <taxon>Bacteroidia</taxon>
        <taxon>Bacteroidales</taxon>
        <taxon>Porphyromonadaceae</taxon>
        <taxon>Porphyromonas</taxon>
    </lineage>
</organism>
<dbReference type="InterPro" id="IPR006680">
    <property type="entry name" value="Amidohydro-rel"/>
</dbReference>
<dbReference type="PANTHER" id="PTHR43668:SF4">
    <property type="entry name" value="ALLANTOINASE"/>
    <property type="match status" value="1"/>
</dbReference>
<keyword evidence="4" id="KW-0479">Metal-binding</keyword>
<dbReference type="InterPro" id="IPR032466">
    <property type="entry name" value="Metal_Hydrolase"/>
</dbReference>
<dbReference type="EMBL" id="JRFA01000008">
    <property type="protein sequence ID" value="KGN75152.1"/>
    <property type="molecule type" value="Genomic_DNA"/>
</dbReference>
<evidence type="ECO:0000259" key="6">
    <source>
        <dbReference type="Pfam" id="PF01979"/>
    </source>
</evidence>
<feature type="domain" description="Amidohydrolase-related" evidence="6">
    <location>
        <begin position="52"/>
        <end position="427"/>
    </location>
</feature>
<evidence type="ECO:0000313" key="7">
    <source>
        <dbReference type="EMBL" id="KGN75152.1"/>
    </source>
</evidence>
<protein>
    <submittedName>
        <fullName evidence="7">Dihydroorotase</fullName>
        <ecNumber evidence="7">3.5.2.3</ecNumber>
    </submittedName>
</protein>
<dbReference type="GO" id="GO:0006145">
    <property type="term" value="P:purine nucleobase catabolic process"/>
    <property type="evidence" value="ECO:0007669"/>
    <property type="project" value="TreeGrafter"/>
</dbReference>
<dbReference type="GO" id="GO:0046872">
    <property type="term" value="F:metal ion binding"/>
    <property type="evidence" value="ECO:0007669"/>
    <property type="project" value="UniProtKB-KW"/>
</dbReference>
<dbReference type="OrthoDB" id="9765462at2"/>
<dbReference type="NCBIfam" id="TIGR00857">
    <property type="entry name" value="pyrC_multi"/>
    <property type="match status" value="1"/>
</dbReference>
<comment type="cofactor">
    <cofactor evidence="1">
        <name>Zn(2+)</name>
        <dbReference type="ChEBI" id="CHEBI:29105"/>
    </cofactor>
</comment>
<dbReference type="Pfam" id="PF01979">
    <property type="entry name" value="Amidohydro_1"/>
    <property type="match status" value="1"/>
</dbReference>
<sequence>MTTLLIDALVINEGVSAIASVLIENEKIAAVIPSGMPLPPAEFEIDCNGLWLLPGCIDDQVHFREPGLTHKADIETESRAAAAGGVTSFMDMPNTNPTTTTLDRLQWKLDRGQETAWVNYSFFFGGTNSNYTELRKLNSKVIPGIKLFLGSSTGDMLVDDNHALNSFFEQRDLLIATHCEHEKTIKKNKEFYLAQFDAEKLDISFHPLIRDTEACYRSSAEACELASRNGSRLHVLHISTGRELTLFDADKPLKDKRITSEVCVHHLWFTDRDYRKYGNRIKWNPAVKSMQDRDALRAGLKEGKLDIVATDHAPHLLSEKEGNCLKAASGGPLIQHSLLVMLQLADEGVVSKEEVVAFMAHKPAELFSIEKRGYIRPGYFADLVLVDPTRSYTVTKENLLSKCGWSPFEGMTFDHTIHTTFVNGHIVYQSGRLSDTRPPVYALRYNH</sequence>
<dbReference type="eggNOG" id="COG0044">
    <property type="taxonomic scope" value="Bacteria"/>
</dbReference>
<dbReference type="Gene3D" id="2.30.40.10">
    <property type="entry name" value="Urease, subunit C, domain 1"/>
    <property type="match status" value="1"/>
</dbReference>
<dbReference type="GO" id="GO:0004038">
    <property type="term" value="F:allantoinase activity"/>
    <property type="evidence" value="ECO:0007669"/>
    <property type="project" value="TreeGrafter"/>
</dbReference>
<keyword evidence="5 7" id="KW-0378">Hydrolase</keyword>
<evidence type="ECO:0000256" key="4">
    <source>
        <dbReference type="ARBA" id="ARBA00022723"/>
    </source>
</evidence>
<dbReference type="PROSITE" id="PS00483">
    <property type="entry name" value="DIHYDROOROTASE_2"/>
    <property type="match status" value="1"/>
</dbReference>
<keyword evidence="8" id="KW-1185">Reference proteome</keyword>
<dbReference type="GO" id="GO:0004151">
    <property type="term" value="F:dihydroorotase activity"/>
    <property type="evidence" value="ECO:0007669"/>
    <property type="project" value="UniProtKB-EC"/>
</dbReference>
<comment type="function">
    <text evidence="2">Catalyzes the reversible cyclization of carbamoyl aspartate to dihydroorotate.</text>
</comment>
<dbReference type="RefSeq" id="WP_036872966.1">
    <property type="nucleotide sequence ID" value="NZ_JRFA01000008.1"/>
</dbReference>
<dbReference type="AlphaFoldDB" id="A0A0A2EBW3"/>
<dbReference type="GO" id="GO:0005737">
    <property type="term" value="C:cytoplasm"/>
    <property type="evidence" value="ECO:0007669"/>
    <property type="project" value="TreeGrafter"/>
</dbReference>
<gene>
    <name evidence="7" type="ORF">HQ47_02050</name>
</gene>
<dbReference type="Proteomes" id="UP000030103">
    <property type="component" value="Unassembled WGS sequence"/>
</dbReference>
<dbReference type="InterPro" id="IPR011059">
    <property type="entry name" value="Metal-dep_hydrolase_composite"/>
</dbReference>
<evidence type="ECO:0000256" key="3">
    <source>
        <dbReference type="ARBA" id="ARBA00010286"/>
    </source>
</evidence>
<dbReference type="Gene3D" id="3.20.20.140">
    <property type="entry name" value="Metal-dependent hydrolases"/>
    <property type="match status" value="1"/>
</dbReference>
<dbReference type="InterPro" id="IPR002195">
    <property type="entry name" value="Dihydroorotase_CS"/>
</dbReference>